<accession>A0A7J6QHZ3</accession>
<dbReference type="EMBL" id="JABANO010032930">
    <property type="protein sequence ID" value="KAF4707751.1"/>
    <property type="molecule type" value="Genomic_DNA"/>
</dbReference>
<sequence>MRLSPSKAWLWTAALVFICLCPPVVSSKLNVTEVDGMSRDSGSCRVDAGNAGNATFNWRGGSSPTDWLTYGRRQAVLIERLTCKGVEVFSK</sequence>
<evidence type="ECO:0000313" key="2">
    <source>
        <dbReference type="EMBL" id="KAF4707751.1"/>
    </source>
</evidence>
<reference evidence="2 3" key="1">
    <citation type="submission" date="2020-04" db="EMBL/GenBank/DDBJ databases">
        <title>Perkinsus olseni comparative genomics.</title>
        <authorList>
            <person name="Bogema D.R."/>
        </authorList>
    </citation>
    <scope>NUCLEOTIDE SEQUENCE [LARGE SCALE GENOMIC DNA]</scope>
    <source>
        <strain evidence="2 3">ATCC PRA-207</strain>
    </source>
</reference>
<organism evidence="2 3">
    <name type="scientific">Perkinsus olseni</name>
    <name type="common">Perkinsus atlanticus</name>
    <dbReference type="NCBI Taxonomy" id="32597"/>
    <lineage>
        <taxon>Eukaryota</taxon>
        <taxon>Sar</taxon>
        <taxon>Alveolata</taxon>
        <taxon>Perkinsozoa</taxon>
        <taxon>Perkinsea</taxon>
        <taxon>Perkinsida</taxon>
        <taxon>Perkinsidae</taxon>
        <taxon>Perkinsus</taxon>
    </lineage>
</organism>
<feature type="chain" id="PRO_5029557791" evidence="1">
    <location>
        <begin position="27"/>
        <end position="91"/>
    </location>
</feature>
<dbReference type="OMA" id="SNLICEG"/>
<evidence type="ECO:0000256" key="1">
    <source>
        <dbReference type="SAM" id="SignalP"/>
    </source>
</evidence>
<dbReference type="Proteomes" id="UP000553632">
    <property type="component" value="Unassembled WGS sequence"/>
</dbReference>
<proteinExistence type="predicted"/>
<protein>
    <submittedName>
        <fullName evidence="2">Uncharacterized protein</fullName>
    </submittedName>
</protein>
<dbReference type="AlphaFoldDB" id="A0A7J6QHZ3"/>
<name>A0A7J6QHZ3_PEROL</name>
<keyword evidence="1" id="KW-0732">Signal</keyword>
<feature type="signal peptide" evidence="1">
    <location>
        <begin position="1"/>
        <end position="26"/>
    </location>
</feature>
<keyword evidence="3" id="KW-1185">Reference proteome</keyword>
<comment type="caution">
    <text evidence="2">The sequence shown here is derived from an EMBL/GenBank/DDBJ whole genome shotgun (WGS) entry which is preliminary data.</text>
</comment>
<gene>
    <name evidence="2" type="ORF">FOZ63_015246</name>
</gene>
<evidence type="ECO:0000313" key="3">
    <source>
        <dbReference type="Proteomes" id="UP000553632"/>
    </source>
</evidence>